<sequence>MSLSESAAGEAAAQSLVLPKGRPLLGAGAMERPPDLSWSSFYIILCVYRSCGSATAGSIFQGSWAGEVY</sequence>
<protein>
    <submittedName>
        <fullName evidence="1">Uncharacterized protein</fullName>
    </submittedName>
</protein>
<evidence type="ECO:0000313" key="2">
    <source>
        <dbReference type="Proteomes" id="UP000006729"/>
    </source>
</evidence>
<proteinExistence type="predicted"/>
<gene>
    <name evidence="1" type="ORF">POPTR_010G080501v4</name>
</gene>
<reference evidence="1 2" key="1">
    <citation type="journal article" date="2006" name="Science">
        <title>The genome of black cottonwood, Populus trichocarpa (Torr. &amp; Gray).</title>
        <authorList>
            <person name="Tuskan G.A."/>
            <person name="Difazio S."/>
            <person name="Jansson S."/>
            <person name="Bohlmann J."/>
            <person name="Grigoriev I."/>
            <person name="Hellsten U."/>
            <person name="Putnam N."/>
            <person name="Ralph S."/>
            <person name="Rombauts S."/>
            <person name="Salamov A."/>
            <person name="Schein J."/>
            <person name="Sterck L."/>
            <person name="Aerts A."/>
            <person name="Bhalerao R.R."/>
            <person name="Bhalerao R.P."/>
            <person name="Blaudez D."/>
            <person name="Boerjan W."/>
            <person name="Brun A."/>
            <person name="Brunner A."/>
            <person name="Busov V."/>
            <person name="Campbell M."/>
            <person name="Carlson J."/>
            <person name="Chalot M."/>
            <person name="Chapman J."/>
            <person name="Chen G.L."/>
            <person name="Cooper D."/>
            <person name="Coutinho P.M."/>
            <person name="Couturier J."/>
            <person name="Covert S."/>
            <person name="Cronk Q."/>
            <person name="Cunningham R."/>
            <person name="Davis J."/>
            <person name="Degroeve S."/>
            <person name="Dejardin A."/>
            <person name="Depamphilis C."/>
            <person name="Detter J."/>
            <person name="Dirks B."/>
            <person name="Dubchak I."/>
            <person name="Duplessis S."/>
            <person name="Ehlting J."/>
            <person name="Ellis B."/>
            <person name="Gendler K."/>
            <person name="Goodstein D."/>
            <person name="Gribskov M."/>
            <person name="Grimwood J."/>
            <person name="Groover A."/>
            <person name="Gunter L."/>
            <person name="Hamberger B."/>
            <person name="Heinze B."/>
            <person name="Helariutta Y."/>
            <person name="Henrissat B."/>
            <person name="Holligan D."/>
            <person name="Holt R."/>
            <person name="Huang W."/>
            <person name="Islam-Faridi N."/>
            <person name="Jones S."/>
            <person name="Jones-Rhoades M."/>
            <person name="Jorgensen R."/>
            <person name="Joshi C."/>
            <person name="Kangasjarvi J."/>
            <person name="Karlsson J."/>
            <person name="Kelleher C."/>
            <person name="Kirkpatrick R."/>
            <person name="Kirst M."/>
            <person name="Kohler A."/>
            <person name="Kalluri U."/>
            <person name="Larimer F."/>
            <person name="Leebens-Mack J."/>
            <person name="Leple J.C."/>
            <person name="Locascio P."/>
            <person name="Lou Y."/>
            <person name="Lucas S."/>
            <person name="Martin F."/>
            <person name="Montanini B."/>
            <person name="Napoli C."/>
            <person name="Nelson D.R."/>
            <person name="Nelson C."/>
            <person name="Nieminen K."/>
            <person name="Nilsson O."/>
            <person name="Pereda V."/>
            <person name="Peter G."/>
            <person name="Philippe R."/>
            <person name="Pilate G."/>
            <person name="Poliakov A."/>
            <person name="Razumovskaya J."/>
            <person name="Richardson P."/>
            <person name="Rinaldi C."/>
            <person name="Ritland K."/>
            <person name="Rouze P."/>
            <person name="Ryaboy D."/>
            <person name="Schmutz J."/>
            <person name="Schrader J."/>
            <person name="Segerman B."/>
            <person name="Shin H."/>
            <person name="Siddiqui A."/>
            <person name="Sterky F."/>
            <person name="Terry A."/>
            <person name="Tsai C.J."/>
            <person name="Uberbacher E."/>
            <person name="Unneberg P."/>
            <person name="Vahala J."/>
            <person name="Wall K."/>
            <person name="Wessler S."/>
            <person name="Yang G."/>
            <person name="Yin T."/>
            <person name="Douglas C."/>
            <person name="Marra M."/>
            <person name="Sandberg G."/>
            <person name="Van de Peer Y."/>
            <person name="Rokhsar D."/>
        </authorList>
    </citation>
    <scope>NUCLEOTIDE SEQUENCE [LARGE SCALE GENOMIC DNA]</scope>
    <source>
        <strain evidence="2">cv. Nisqually</strain>
    </source>
</reference>
<comment type="caution">
    <text evidence="1">The sequence shown here is derived from an EMBL/GenBank/DDBJ whole genome shotgun (WGS) entry which is preliminary data.</text>
</comment>
<accession>A0ACC0SC63</accession>
<evidence type="ECO:0000313" key="1">
    <source>
        <dbReference type="EMBL" id="KAI9386792.1"/>
    </source>
</evidence>
<dbReference type="EMBL" id="CM009299">
    <property type="protein sequence ID" value="KAI9386792.1"/>
    <property type="molecule type" value="Genomic_DNA"/>
</dbReference>
<keyword evidence="2" id="KW-1185">Reference proteome</keyword>
<organism evidence="1 2">
    <name type="scientific">Populus trichocarpa</name>
    <name type="common">Western balsam poplar</name>
    <name type="synonym">Populus balsamifera subsp. trichocarpa</name>
    <dbReference type="NCBI Taxonomy" id="3694"/>
    <lineage>
        <taxon>Eukaryota</taxon>
        <taxon>Viridiplantae</taxon>
        <taxon>Streptophyta</taxon>
        <taxon>Embryophyta</taxon>
        <taxon>Tracheophyta</taxon>
        <taxon>Spermatophyta</taxon>
        <taxon>Magnoliopsida</taxon>
        <taxon>eudicotyledons</taxon>
        <taxon>Gunneridae</taxon>
        <taxon>Pentapetalae</taxon>
        <taxon>rosids</taxon>
        <taxon>fabids</taxon>
        <taxon>Malpighiales</taxon>
        <taxon>Salicaceae</taxon>
        <taxon>Saliceae</taxon>
        <taxon>Populus</taxon>
    </lineage>
</organism>
<name>A0ACC0SC63_POPTR</name>
<dbReference type="Proteomes" id="UP000006729">
    <property type="component" value="Chromosome 10"/>
</dbReference>